<proteinExistence type="predicted"/>
<evidence type="ECO:0000313" key="2">
    <source>
        <dbReference type="Proteomes" id="UP000295781"/>
    </source>
</evidence>
<dbReference type="RefSeq" id="WP_129346609.1">
    <property type="nucleotide sequence ID" value="NZ_CP012670.1"/>
</dbReference>
<name>A0A4P2PWM3_SORCE</name>
<dbReference type="OrthoDB" id="5521359at2"/>
<dbReference type="Proteomes" id="UP000295781">
    <property type="component" value="Chromosome"/>
</dbReference>
<organism evidence="1 2">
    <name type="scientific">Sorangium cellulosum</name>
    <name type="common">Polyangium cellulosum</name>
    <dbReference type="NCBI Taxonomy" id="56"/>
    <lineage>
        <taxon>Bacteria</taxon>
        <taxon>Pseudomonadati</taxon>
        <taxon>Myxococcota</taxon>
        <taxon>Polyangia</taxon>
        <taxon>Polyangiales</taxon>
        <taxon>Polyangiaceae</taxon>
        <taxon>Sorangium</taxon>
    </lineage>
</organism>
<sequence length="83" mass="9127">MTCHLDVLEIEALELDAPEKVVWLEIEGEGDEPRCVSCPRRAEAVDVRVCCACKRFTSLAIDPSGKHIYVVCEPSSDPPRDGA</sequence>
<reference evidence="1 2" key="1">
    <citation type="submission" date="2015-09" db="EMBL/GenBank/DDBJ databases">
        <title>Sorangium comparison.</title>
        <authorList>
            <person name="Zaburannyi N."/>
            <person name="Bunk B."/>
            <person name="Overmann J."/>
            <person name="Mueller R."/>
        </authorList>
    </citation>
    <scope>NUCLEOTIDE SEQUENCE [LARGE SCALE GENOMIC DNA]</scope>
    <source>
        <strain evidence="1 2">So ceGT47</strain>
    </source>
</reference>
<dbReference type="AlphaFoldDB" id="A0A4P2PWM3"/>
<gene>
    <name evidence="1" type="ORF">SOCEGT47_017450</name>
</gene>
<protein>
    <submittedName>
        <fullName evidence="1">Uncharacterized protein</fullName>
    </submittedName>
</protein>
<dbReference type="EMBL" id="CP012670">
    <property type="protein sequence ID" value="AUX21265.1"/>
    <property type="molecule type" value="Genomic_DNA"/>
</dbReference>
<accession>A0A4P2PWM3</accession>
<evidence type="ECO:0000313" key="1">
    <source>
        <dbReference type="EMBL" id="AUX21265.1"/>
    </source>
</evidence>